<reference evidence="1 2" key="1">
    <citation type="submission" date="2015-09" db="EMBL/GenBank/DDBJ databases">
        <title>Genome sequence of Acetobacterium wieringae DSM 1911.</title>
        <authorList>
            <person name="Poehlein A."/>
            <person name="Bengelsdorf F.R."/>
            <person name="Schiel-Bengelsdorf B."/>
            <person name="Duerre P."/>
            <person name="Daniel R."/>
        </authorList>
    </citation>
    <scope>NUCLEOTIDE SEQUENCE [LARGE SCALE GENOMIC DNA]</scope>
    <source>
        <strain evidence="1 2">DSM 1911</strain>
    </source>
</reference>
<dbReference type="AlphaFoldDB" id="A0A1F2PK23"/>
<accession>A0A1F2PK23</accession>
<dbReference type="STRING" id="52694.ACWI_07800"/>
<organism evidence="1 2">
    <name type="scientific">Acetobacterium wieringae</name>
    <dbReference type="NCBI Taxonomy" id="52694"/>
    <lineage>
        <taxon>Bacteria</taxon>
        <taxon>Bacillati</taxon>
        <taxon>Bacillota</taxon>
        <taxon>Clostridia</taxon>
        <taxon>Eubacteriales</taxon>
        <taxon>Eubacteriaceae</taxon>
        <taxon>Acetobacterium</taxon>
    </lineage>
</organism>
<evidence type="ECO:0000313" key="1">
    <source>
        <dbReference type="EMBL" id="OFV71730.1"/>
    </source>
</evidence>
<gene>
    <name evidence="1" type="ORF">ACWI_07800</name>
</gene>
<dbReference type="Proteomes" id="UP000176244">
    <property type="component" value="Unassembled WGS sequence"/>
</dbReference>
<proteinExistence type="predicted"/>
<sequence length="221" mass="24956">MELSRISVDERLPEDVIWNTFNADLPKIMGAIFNTLSAAITRRQNLQLEKVGRMADFSYWGYAIAEAMGKNGQEFLDAYLDNQNRVNEEALASNPIATAVMALMRRNYKWSSSVSRLLYKLELVAGDEQINTHQKIWPADANVLSKRLKEVKSNLEEIGIQYEIRHAGDYKKIIITNVKNEKTGQIIEDDPKKTMTNTPLSGFGTTEALSTEAIDINTLLD</sequence>
<dbReference type="EMBL" id="LKEU01000016">
    <property type="protein sequence ID" value="OFV71730.1"/>
    <property type="molecule type" value="Genomic_DNA"/>
</dbReference>
<protein>
    <submittedName>
        <fullName evidence="1">Uncharacterized protein</fullName>
    </submittedName>
</protein>
<comment type="caution">
    <text evidence="1">The sequence shown here is derived from an EMBL/GenBank/DDBJ whole genome shotgun (WGS) entry which is preliminary data.</text>
</comment>
<name>A0A1F2PK23_9FIRM</name>
<evidence type="ECO:0000313" key="2">
    <source>
        <dbReference type="Proteomes" id="UP000176244"/>
    </source>
</evidence>